<sequence length="44" mass="4758">MGWDPAPNRPAAEGCSARFTRKGMRGARLGATGQPRPRLGPRRP</sequence>
<feature type="region of interest" description="Disordered" evidence="1">
    <location>
        <begin position="1"/>
        <end position="44"/>
    </location>
</feature>
<dbReference type="KEGG" id="sals:SLNWT_5621"/>
<organism evidence="2 3">
    <name type="scientific">Streptomyces albus (strain ATCC 21838 / DSM 41398 / FERM P-419 / JCM 4703 / NBRC 107858)</name>
    <dbReference type="NCBI Taxonomy" id="1081613"/>
    <lineage>
        <taxon>Bacteria</taxon>
        <taxon>Bacillati</taxon>
        <taxon>Actinomycetota</taxon>
        <taxon>Actinomycetes</taxon>
        <taxon>Kitasatosporales</taxon>
        <taxon>Streptomycetaceae</taxon>
        <taxon>Streptomyces</taxon>
    </lineage>
</organism>
<name>A0A0B5F6N9_STRA4</name>
<evidence type="ECO:0000313" key="2">
    <source>
        <dbReference type="EMBL" id="AJE85997.1"/>
    </source>
</evidence>
<evidence type="ECO:0000256" key="1">
    <source>
        <dbReference type="SAM" id="MobiDB-lite"/>
    </source>
</evidence>
<keyword evidence="3" id="KW-1185">Reference proteome</keyword>
<reference evidence="2 3" key="1">
    <citation type="submission" date="2015-01" db="EMBL/GenBank/DDBJ databases">
        <title>Enhanced salinomycin production by adjusting the supply of polyketide extender units in Streptomyce albus DSM 41398.</title>
        <authorList>
            <person name="Lu C."/>
        </authorList>
    </citation>
    <scope>NUCLEOTIDE SEQUENCE [LARGE SCALE GENOMIC DNA]</scope>
    <source>
        <strain evidence="3">ATCC 21838 / DSM 41398 / FERM P-419 / JCM 4703 / NBRC 107858</strain>
    </source>
</reference>
<proteinExistence type="predicted"/>
<accession>A0A0B5F6N9</accession>
<gene>
    <name evidence="2" type="ORF">SLNWT_5621</name>
</gene>
<protein>
    <submittedName>
        <fullName evidence="2">Uncharacterized protein</fullName>
    </submittedName>
</protein>
<dbReference type="AlphaFoldDB" id="A0A0B5F6N9"/>
<dbReference type="Proteomes" id="UP000031523">
    <property type="component" value="Chromosome"/>
</dbReference>
<dbReference type="EMBL" id="CP010519">
    <property type="protein sequence ID" value="AJE85997.1"/>
    <property type="molecule type" value="Genomic_DNA"/>
</dbReference>
<evidence type="ECO:0000313" key="3">
    <source>
        <dbReference type="Proteomes" id="UP000031523"/>
    </source>
</evidence>